<evidence type="ECO:0000313" key="2">
    <source>
        <dbReference type="Proteomes" id="UP001238540"/>
    </source>
</evidence>
<reference evidence="2" key="1">
    <citation type="journal article" date="2019" name="Int. J. Syst. Evol. Microbiol.">
        <title>The Global Catalogue of Microorganisms (GCM) 10K type strain sequencing project: providing services to taxonomists for standard genome sequencing and annotation.</title>
        <authorList>
            <consortium name="The Broad Institute Genomics Platform"/>
            <consortium name="The Broad Institute Genome Sequencing Center for Infectious Disease"/>
            <person name="Wu L."/>
            <person name="Ma J."/>
        </authorList>
    </citation>
    <scope>NUCLEOTIDE SEQUENCE [LARGE SCALE GENOMIC DNA]</scope>
    <source>
        <strain evidence="2">CECT 7398</strain>
    </source>
</reference>
<organism evidence="1 2">
    <name type="scientific">Vibrio ostreicida</name>
    <dbReference type="NCBI Taxonomy" id="526588"/>
    <lineage>
        <taxon>Bacteria</taxon>
        <taxon>Pseudomonadati</taxon>
        <taxon>Pseudomonadota</taxon>
        <taxon>Gammaproteobacteria</taxon>
        <taxon>Vibrionales</taxon>
        <taxon>Vibrionaceae</taxon>
        <taxon>Vibrio</taxon>
    </lineage>
</organism>
<comment type="caution">
    <text evidence="1">The sequence shown here is derived from an EMBL/GenBank/DDBJ whole genome shotgun (WGS) entry which is preliminary data.</text>
</comment>
<name>A0ABT8C196_9VIBR</name>
<accession>A0ABT8C196</accession>
<dbReference type="Proteomes" id="UP001238540">
    <property type="component" value="Unassembled WGS sequence"/>
</dbReference>
<gene>
    <name evidence="1" type="ORF">QWZ16_21280</name>
</gene>
<dbReference type="RefSeq" id="WP_290313347.1">
    <property type="nucleotide sequence ID" value="NZ_JAUFQC010000027.1"/>
</dbReference>
<evidence type="ECO:0000313" key="1">
    <source>
        <dbReference type="EMBL" id="MDN3612130.1"/>
    </source>
</evidence>
<keyword evidence="2" id="KW-1185">Reference proteome</keyword>
<proteinExistence type="predicted"/>
<protein>
    <recommendedName>
        <fullName evidence="3">DUF3265 domain-containing protein</fullName>
    </recommendedName>
</protein>
<evidence type="ECO:0008006" key="3">
    <source>
        <dbReference type="Google" id="ProtNLM"/>
    </source>
</evidence>
<sequence>MPQCCVLSAMLAKKSPHAAAGKGTAFQLQWMCRLQYGSGRWHGLIGVSDE</sequence>
<dbReference type="EMBL" id="JAUFQC010000027">
    <property type="protein sequence ID" value="MDN3612130.1"/>
    <property type="molecule type" value="Genomic_DNA"/>
</dbReference>